<feature type="transmembrane region" description="Helical" evidence="2">
    <location>
        <begin position="38"/>
        <end position="61"/>
    </location>
</feature>
<feature type="region of interest" description="Disordered" evidence="1">
    <location>
        <begin position="187"/>
        <end position="212"/>
    </location>
</feature>
<feature type="compositionally biased region" description="Basic and acidic residues" evidence="1">
    <location>
        <begin position="192"/>
        <end position="212"/>
    </location>
</feature>
<keyword evidence="2" id="KW-0472">Membrane</keyword>
<proteinExistence type="predicted"/>
<evidence type="ECO:0000256" key="1">
    <source>
        <dbReference type="SAM" id="MobiDB-lite"/>
    </source>
</evidence>
<dbReference type="Proteomes" id="UP000253742">
    <property type="component" value="Unassembled WGS sequence"/>
</dbReference>
<organism evidence="3 4">
    <name type="scientific">Streptomyces parvulus</name>
    <dbReference type="NCBI Taxonomy" id="146923"/>
    <lineage>
        <taxon>Bacteria</taxon>
        <taxon>Bacillati</taxon>
        <taxon>Actinomycetota</taxon>
        <taxon>Actinomycetes</taxon>
        <taxon>Kitasatosporales</taxon>
        <taxon>Streptomycetaceae</taxon>
        <taxon>Streptomyces</taxon>
    </lineage>
</organism>
<accession>A0A369V296</accession>
<gene>
    <name evidence="3" type="ORF">DVZ84_25680</name>
</gene>
<reference evidence="3 4" key="1">
    <citation type="submission" date="2018-07" db="EMBL/GenBank/DDBJ databases">
        <title>Genome guided investigation of antibiotics producing actinomycetales strain isolated from a Macau mangrove ecosystem.</title>
        <authorList>
            <person name="Hu D."/>
        </authorList>
    </citation>
    <scope>NUCLEOTIDE SEQUENCE [LARGE SCALE GENOMIC DNA]</scope>
    <source>
        <strain evidence="3 4">2297</strain>
    </source>
</reference>
<dbReference type="RefSeq" id="WP_114531172.1">
    <property type="nucleotide sequence ID" value="NZ_JBIVML010000002.1"/>
</dbReference>
<dbReference type="EMBL" id="QQBH01000019">
    <property type="protein sequence ID" value="RDD86168.1"/>
    <property type="molecule type" value="Genomic_DNA"/>
</dbReference>
<name>A0A369V296_9ACTN</name>
<protein>
    <submittedName>
        <fullName evidence="3">Uncharacterized protein</fullName>
    </submittedName>
</protein>
<dbReference type="AlphaFoldDB" id="A0A369V296"/>
<evidence type="ECO:0000313" key="3">
    <source>
        <dbReference type="EMBL" id="RDD86168.1"/>
    </source>
</evidence>
<dbReference type="OrthoDB" id="5198678at2"/>
<sequence>MSALSDAPEPSAATASPFTELPGAGPVVAWVDGILNDFGWATAVNLTLELILLAGVGYALLRRLLAHAVPWTAQALVRPVNGVIDGLRLVCLLPDLAVARTARRTRRCPPALLYSYGNAVLDGADRLQAGVRKGLPALAVVRRRPGLLSCVALLLAFGYWNTSYCGDDTGRCESPAAQWVGATKTLLGDEDGAGRQKTDTGEEARQEGAGKD</sequence>
<evidence type="ECO:0000313" key="4">
    <source>
        <dbReference type="Proteomes" id="UP000253742"/>
    </source>
</evidence>
<keyword evidence="2" id="KW-0812">Transmembrane</keyword>
<keyword evidence="2" id="KW-1133">Transmembrane helix</keyword>
<comment type="caution">
    <text evidence="3">The sequence shown here is derived from an EMBL/GenBank/DDBJ whole genome shotgun (WGS) entry which is preliminary data.</text>
</comment>
<evidence type="ECO:0000256" key="2">
    <source>
        <dbReference type="SAM" id="Phobius"/>
    </source>
</evidence>